<dbReference type="PANTHER" id="PTHR19848:SF8">
    <property type="entry name" value="F-BOX AND WD REPEAT DOMAIN CONTAINING 7"/>
    <property type="match status" value="1"/>
</dbReference>
<feature type="repeat" description="WD" evidence="3">
    <location>
        <begin position="329"/>
        <end position="352"/>
    </location>
</feature>
<dbReference type="OMA" id="CIRWAPP"/>
<dbReference type="GeneID" id="7048010"/>
<gene>
    <name evidence="5" type="ORF">SJAG_00511</name>
</gene>
<feature type="repeat" description="WD" evidence="3">
    <location>
        <begin position="109"/>
        <end position="150"/>
    </location>
</feature>
<feature type="repeat" description="WD" evidence="3">
    <location>
        <begin position="353"/>
        <end position="394"/>
    </location>
</feature>
<dbReference type="OrthoDB" id="10264588at2759"/>
<keyword evidence="1 3" id="KW-0853">WD repeat</keyword>
<evidence type="ECO:0000259" key="4">
    <source>
        <dbReference type="Pfam" id="PF24951"/>
    </source>
</evidence>
<dbReference type="RefSeq" id="XP_002171789.2">
    <property type="nucleotide sequence ID" value="XM_002171753.2"/>
</dbReference>
<feature type="repeat" description="WD" evidence="3">
    <location>
        <begin position="151"/>
        <end position="198"/>
    </location>
</feature>
<dbReference type="JaponicusDB" id="SJAG_00511"/>
<dbReference type="EMBL" id="KE651166">
    <property type="protein sequence ID" value="EEB05496.2"/>
    <property type="molecule type" value="Genomic_DNA"/>
</dbReference>
<dbReference type="Gene3D" id="1.20.960.30">
    <property type="match status" value="1"/>
</dbReference>
<dbReference type="PROSITE" id="PS50082">
    <property type="entry name" value="WD_REPEATS_2"/>
    <property type="match status" value="5"/>
</dbReference>
<dbReference type="VEuPathDB" id="FungiDB:SJAG_00511"/>
<dbReference type="PRINTS" id="PR00320">
    <property type="entry name" value="GPROTEINBRPT"/>
</dbReference>
<proteinExistence type="predicted"/>
<dbReference type="InterPro" id="IPR056795">
    <property type="entry name" value="PAC1-like_LisH-like_dom"/>
</dbReference>
<organism evidence="5 6">
    <name type="scientific">Schizosaccharomyces japonicus (strain yFS275 / FY16936)</name>
    <name type="common">Fission yeast</name>
    <dbReference type="NCBI Taxonomy" id="402676"/>
    <lineage>
        <taxon>Eukaryota</taxon>
        <taxon>Fungi</taxon>
        <taxon>Dikarya</taxon>
        <taxon>Ascomycota</taxon>
        <taxon>Taphrinomycotina</taxon>
        <taxon>Schizosaccharomycetes</taxon>
        <taxon>Schizosaccharomycetales</taxon>
        <taxon>Schizosaccharomycetaceae</taxon>
        <taxon>Schizosaccharomyces</taxon>
    </lineage>
</organism>
<keyword evidence="2" id="KW-0677">Repeat</keyword>
<dbReference type="InterPro" id="IPR015943">
    <property type="entry name" value="WD40/YVTN_repeat-like_dom_sf"/>
</dbReference>
<dbReference type="InterPro" id="IPR037190">
    <property type="entry name" value="LIS1_N"/>
</dbReference>
<dbReference type="AlphaFoldDB" id="B6JVU5"/>
<dbReference type="PROSITE" id="PS00678">
    <property type="entry name" value="WD_REPEATS_1"/>
    <property type="match status" value="2"/>
</dbReference>
<dbReference type="InterPro" id="IPR001680">
    <property type="entry name" value="WD40_rpt"/>
</dbReference>
<protein>
    <submittedName>
        <fullName evidence="5">Nuclear distribution protein nudF</fullName>
    </submittedName>
</protein>
<keyword evidence="6" id="KW-1185">Reference proteome</keyword>
<name>B6JVU5_SCHJY</name>
<dbReference type="Pfam" id="PF00400">
    <property type="entry name" value="WD40"/>
    <property type="match status" value="5"/>
</dbReference>
<dbReference type="Pfam" id="PF24951">
    <property type="entry name" value="LisH_PAC1"/>
    <property type="match status" value="1"/>
</dbReference>
<sequence>MSLLTSKQKAELYLAILDHFETNGFQRSHDTFKEELEERQIQLSKGKSLEISRANNHLEKKWTGLLRLQKKILELEFYNRKLENELVKLQPYKATKEIWLPQKDDEVELLGHRSPITALAFHPYITVVASASEDAKIKIWDCDTNSLETTLVGHFKSIRALAFSETTGNEQEKVYLASGAEDATICLWDATSGYANLYALTGHEATVSCIRFLKEHDGPLLLLSGSKDGSVRLWDVETGECVRVFNQFGSQWVRALAVFEDKEHFVAAGNDGKARVLDLRNESARPILCTGHSHVIECVEVLPSTAYPYVQKFFGREVAARQETLSRLLFLTGSRDNKIFLWDGATGKLLHKFEGHKNWVHSITFHPCGKYFLSVSDDRTMKIWDLEGGQAVETISFQNRIPLCVCWKHPMSSTDVLQNYLNLFASGCSDSHIQIWSSHKSNPVQK</sequence>
<dbReference type="InterPro" id="IPR036322">
    <property type="entry name" value="WD40_repeat_dom_sf"/>
</dbReference>
<dbReference type="SUPFAM" id="SSF109925">
    <property type="entry name" value="Lissencephaly-1 protein (Lis-1, PAF-AH alpha) N-terminal domain"/>
    <property type="match status" value="1"/>
</dbReference>
<evidence type="ECO:0000256" key="1">
    <source>
        <dbReference type="ARBA" id="ARBA00022574"/>
    </source>
</evidence>
<reference evidence="5 6" key="1">
    <citation type="journal article" date="2011" name="Science">
        <title>Comparative functional genomics of the fission yeasts.</title>
        <authorList>
            <person name="Rhind N."/>
            <person name="Chen Z."/>
            <person name="Yassour M."/>
            <person name="Thompson D.A."/>
            <person name="Haas B.J."/>
            <person name="Habib N."/>
            <person name="Wapinski I."/>
            <person name="Roy S."/>
            <person name="Lin M.F."/>
            <person name="Heiman D.I."/>
            <person name="Young S.K."/>
            <person name="Furuya K."/>
            <person name="Guo Y."/>
            <person name="Pidoux A."/>
            <person name="Chen H.M."/>
            <person name="Robbertse B."/>
            <person name="Goldberg J.M."/>
            <person name="Aoki K."/>
            <person name="Bayne E.H."/>
            <person name="Berlin A.M."/>
            <person name="Desjardins C.A."/>
            <person name="Dobbs E."/>
            <person name="Dukaj L."/>
            <person name="Fan L."/>
            <person name="FitzGerald M.G."/>
            <person name="French C."/>
            <person name="Gujja S."/>
            <person name="Hansen K."/>
            <person name="Keifenheim D."/>
            <person name="Levin J.Z."/>
            <person name="Mosher R.A."/>
            <person name="Mueller C.A."/>
            <person name="Pfiffner J."/>
            <person name="Priest M."/>
            <person name="Russ C."/>
            <person name="Smialowska A."/>
            <person name="Swoboda P."/>
            <person name="Sykes S.M."/>
            <person name="Vaughn M."/>
            <person name="Vengrova S."/>
            <person name="Yoder R."/>
            <person name="Zeng Q."/>
            <person name="Allshire R."/>
            <person name="Baulcombe D."/>
            <person name="Birren B.W."/>
            <person name="Brown W."/>
            <person name="Ekwall K."/>
            <person name="Kellis M."/>
            <person name="Leatherwood J."/>
            <person name="Levin H."/>
            <person name="Margalit H."/>
            <person name="Martienssen R."/>
            <person name="Nieduszynski C.A."/>
            <person name="Spatafora J.W."/>
            <person name="Friedman N."/>
            <person name="Dalgaard J.Z."/>
            <person name="Baumann P."/>
            <person name="Niki H."/>
            <person name="Regev A."/>
            <person name="Nusbaum C."/>
        </authorList>
    </citation>
    <scope>NUCLEOTIDE SEQUENCE [LARGE SCALE GENOMIC DNA]</scope>
    <source>
        <strain evidence="6">yFS275 / FY16936</strain>
    </source>
</reference>
<dbReference type="CDD" id="cd00200">
    <property type="entry name" value="WD40"/>
    <property type="match status" value="1"/>
</dbReference>
<evidence type="ECO:0000313" key="5">
    <source>
        <dbReference type="EMBL" id="EEB05496.2"/>
    </source>
</evidence>
<evidence type="ECO:0000256" key="2">
    <source>
        <dbReference type="ARBA" id="ARBA00022737"/>
    </source>
</evidence>
<dbReference type="PANTHER" id="PTHR19848">
    <property type="entry name" value="WD40 REPEAT PROTEIN"/>
    <property type="match status" value="1"/>
</dbReference>
<dbReference type="eggNOG" id="KOG0295">
    <property type="taxonomic scope" value="Eukaryota"/>
</dbReference>
<dbReference type="InterPro" id="IPR006594">
    <property type="entry name" value="LisH"/>
</dbReference>
<dbReference type="PROSITE" id="PS50896">
    <property type="entry name" value="LISH"/>
    <property type="match status" value="1"/>
</dbReference>
<dbReference type="Proteomes" id="UP000001744">
    <property type="component" value="Unassembled WGS sequence"/>
</dbReference>
<evidence type="ECO:0000313" key="6">
    <source>
        <dbReference type="Proteomes" id="UP000001744"/>
    </source>
</evidence>
<feature type="repeat" description="WD" evidence="3">
    <location>
        <begin position="200"/>
        <end position="244"/>
    </location>
</feature>
<dbReference type="InterPro" id="IPR020472">
    <property type="entry name" value="WD40_PAC1"/>
</dbReference>
<accession>B6JVU5</accession>
<feature type="domain" description="PAC1-like LisH-like dimerisation" evidence="4">
    <location>
        <begin position="6"/>
        <end position="36"/>
    </location>
</feature>
<dbReference type="InterPro" id="IPR019775">
    <property type="entry name" value="WD40_repeat_CS"/>
</dbReference>
<dbReference type="STRING" id="402676.B6JVU5"/>
<dbReference type="HOGENOM" id="CLU_000288_57_15_1"/>
<dbReference type="SMART" id="SM00320">
    <property type="entry name" value="WD40"/>
    <property type="match status" value="7"/>
</dbReference>
<dbReference type="Gene3D" id="2.130.10.10">
    <property type="entry name" value="YVTN repeat-like/Quinoprotein amine dehydrogenase"/>
    <property type="match status" value="1"/>
</dbReference>
<evidence type="ECO:0000256" key="3">
    <source>
        <dbReference type="PROSITE-ProRule" id="PRU00221"/>
    </source>
</evidence>
<dbReference type="PROSITE" id="PS50294">
    <property type="entry name" value="WD_REPEATS_REGION"/>
    <property type="match status" value="3"/>
</dbReference>
<dbReference type="SUPFAM" id="SSF50978">
    <property type="entry name" value="WD40 repeat-like"/>
    <property type="match status" value="1"/>
</dbReference>